<accession>A0A6P8IQ26</accession>
<organism evidence="3 4">
    <name type="scientific">Actinia tenebrosa</name>
    <name type="common">Australian red waratah sea anemone</name>
    <dbReference type="NCBI Taxonomy" id="6105"/>
    <lineage>
        <taxon>Eukaryota</taxon>
        <taxon>Metazoa</taxon>
        <taxon>Cnidaria</taxon>
        <taxon>Anthozoa</taxon>
        <taxon>Hexacorallia</taxon>
        <taxon>Actiniaria</taxon>
        <taxon>Actiniidae</taxon>
        <taxon>Actinia</taxon>
    </lineage>
</organism>
<proteinExistence type="predicted"/>
<feature type="compositionally biased region" description="Polar residues" evidence="2">
    <location>
        <begin position="1339"/>
        <end position="1351"/>
    </location>
</feature>
<feature type="region of interest" description="Disordered" evidence="2">
    <location>
        <begin position="1318"/>
        <end position="1375"/>
    </location>
</feature>
<reference evidence="4" key="1">
    <citation type="submission" date="2025-08" db="UniProtKB">
        <authorList>
            <consortium name="RefSeq"/>
        </authorList>
    </citation>
    <scope>IDENTIFICATION</scope>
</reference>
<dbReference type="Proteomes" id="UP000515163">
    <property type="component" value="Unplaced"/>
</dbReference>
<feature type="coiled-coil region" evidence="1">
    <location>
        <begin position="132"/>
        <end position="262"/>
    </location>
</feature>
<dbReference type="KEGG" id="aten:116303570"/>
<feature type="compositionally biased region" description="Acidic residues" evidence="2">
    <location>
        <begin position="1318"/>
        <end position="1328"/>
    </location>
</feature>
<keyword evidence="1" id="KW-0175">Coiled coil</keyword>
<dbReference type="PANTHER" id="PTHR22538">
    <property type="entry name" value="CILIA- AND FLAGELLA-ASSOCIATED PROTEIN 74"/>
    <property type="match status" value="1"/>
</dbReference>
<feature type="region of interest" description="Disordered" evidence="2">
    <location>
        <begin position="1441"/>
        <end position="1625"/>
    </location>
</feature>
<feature type="coiled-coil region" evidence="1">
    <location>
        <begin position="706"/>
        <end position="1305"/>
    </location>
</feature>
<name>A0A6P8IQ26_ACTTE</name>
<feature type="region of interest" description="Disordered" evidence="2">
    <location>
        <begin position="385"/>
        <end position="406"/>
    </location>
</feature>
<evidence type="ECO:0000256" key="2">
    <source>
        <dbReference type="SAM" id="MobiDB-lite"/>
    </source>
</evidence>
<feature type="compositionally biased region" description="Low complexity" evidence="2">
    <location>
        <begin position="1524"/>
        <end position="1533"/>
    </location>
</feature>
<evidence type="ECO:0000256" key="1">
    <source>
        <dbReference type="SAM" id="Coils"/>
    </source>
</evidence>
<dbReference type="GeneID" id="116303570"/>
<feature type="compositionally biased region" description="Polar residues" evidence="2">
    <location>
        <begin position="1599"/>
        <end position="1611"/>
    </location>
</feature>
<keyword evidence="3" id="KW-1185">Reference proteome</keyword>
<evidence type="ECO:0000313" key="3">
    <source>
        <dbReference type="Proteomes" id="UP000515163"/>
    </source>
</evidence>
<protein>
    <submittedName>
        <fullName evidence="4">Trichohyalin-like</fullName>
    </submittedName>
</protein>
<dbReference type="RefSeq" id="XP_031568997.1">
    <property type="nucleotide sequence ID" value="XM_031713137.1"/>
</dbReference>
<dbReference type="InParanoid" id="A0A6P8IQ26"/>
<gene>
    <name evidence="4" type="primary">LOC116303570</name>
</gene>
<sequence>GNNVSHFIEKIHKLDNKVQFHLKVIIENILQQVESGQLCSRSLTDLLHEQVVFKDKQECSSIQDCVFSPSLTNSPVKETVFSNSPLMSLMLSPQMKTKQQQFTANKLHQKVKKLQMDLDAQNHLQCTLEDDLAEKNQELDTKNAKIRELQKELVQMRMVVDELEFLEHFKNDYERAEKENNKLKQRITELEDFKVQNSNLEERTTRFLKEKDLFEKQVEEIKVTQARCERYKQQAHQWEFQASELQAALNRREEEIGKVIKERDEALHAATESAEIWKARQVPDPDAEDDLIQFPPSPVNLKAPNLESRLIELEFENERIKKQLASTVEPQELQRIKDALEDMEQSKKSYEENYVEAKCKILELEDRLAQVQDQCRIREEALQRKLEDSEKASNSTNEKLENSRKELTRVQSELMVSRREVEAHVIAMEKQRLTTSKAMDDMAAERKTVEEMAEKKLSELRGELEANQKQALESCVQMRKDYESKIRNVTEELNSIHKQDREELLQKLEEAAKQKDTILAEFSLEREDLKQLVKKAEDEGIQVRDMYENMVADVKNELENEIKKYEELNIAFQQANLSFDQKATNFQQEKDRLSAELAQSKENEKQFMQDAGRLKEEIECLLQSEKNLKERGISSMKEIQDLRTSGQELREEINKLSAEIIALKEKESKVVEEKSSCEAVIASLKEKEGMMLEEKAQVSLEVASLKKDFTTELRSITETLEKENEANMSRMKKINEDLNKKIQEANKEIAERGQSLEELTQTFSKLKQDMDATEARLLDVTRERNDLEKALDKEIQLGREKVETLSFQMEQLKTEHTNAVQEMMSTLQDERKNHKKEKKDMDDELQKACHGLKAAADNIEELRQTIQENEEKMAQEKDKIKRLEEQIETLKDDSKEKQKKIFEEASKKNGQLEEAYVSERNNWKRKLDTATEEAVALRKEMFESSQKHSAEMMELRRLLQEKEENYGNEEKKLREEIRGFIASLANERVTNNELQEKIKQSETQKDETAKALEVSEKVVKEKIEKLEASEKAKMEELDAMKNSFESEKKLLAEEKEQQLQEKVQEVEKSRLDNEKLTNELEQMKKEFQEEKENINTKHQEEMEKKKNNQAENMKIVEELNKNIKLIEEEKHKEAQESQAKMEEMKKAMELEISELQMKVKENAIPLEEMKLSLETLKEEKEKIASEYEKSKEKWSEKENEWNGRVNELEEECNKLKDKEQETIKDEEEIAMMTEHMEKLEQEYTELEELFQEERQVSRRLGSQVNSLEAQLKHADLTLREQKQTIQNIQNQSENIKKKKQMLIEVDKVIPVQNVQEFLDDSSSTDDDPDMKVDDLNIPNRASTTSLASTMPDSRRSTTSFNSLSRSSLRSTSSTYGRAVVNRRQSAVYLKGNTPPTRRTTSSAAFFIVGDEFARDMEEEPLDHGHDWGRLAELERRNTICPPHLKTSYPIETQTRPKLENGKRDTMLGSMSDTGFRTRKRKSLEELSAATDSKLRKDQPSSKSEGHLKRSKSKKLTEKVTSKINSLRSRSSENLNKETEKKNSGEGNIAFSIDITPPSKKTSKSNVSLRSLRSRKGSEAAADEAVEKEPVHSANAAFTIENSPPKTKTNSLKPKRRRTINRSTASTRLVAEKDREICKTEKKKEYLKKKPLRQTNIN</sequence>
<feature type="compositionally biased region" description="Low complexity" evidence="2">
    <location>
        <begin position="1356"/>
        <end position="1374"/>
    </location>
</feature>
<feature type="compositionally biased region" description="Basic and acidic residues" evidence="2">
    <location>
        <begin position="1534"/>
        <end position="1543"/>
    </location>
</feature>
<feature type="compositionally biased region" description="Basic and acidic residues" evidence="2">
    <location>
        <begin position="1492"/>
        <end position="1507"/>
    </location>
</feature>
<dbReference type="OrthoDB" id="2436455at2759"/>
<feature type="coiled-coil region" evidence="1">
    <location>
        <begin position="450"/>
        <end position="673"/>
    </location>
</feature>
<evidence type="ECO:0000313" key="4">
    <source>
        <dbReference type="RefSeq" id="XP_031568997.1"/>
    </source>
</evidence>
<dbReference type="PANTHER" id="PTHR22538:SF0">
    <property type="entry name" value="CILIA- AND FLAGELLA-ASSOCIATED PROTEIN 74"/>
    <property type="match status" value="1"/>
</dbReference>
<feature type="compositionally biased region" description="Basic and acidic residues" evidence="2">
    <location>
        <begin position="1454"/>
        <end position="1465"/>
    </location>
</feature>
<feature type="non-terminal residue" evidence="4">
    <location>
        <position position="1"/>
    </location>
</feature>